<feature type="region of interest" description="Disordered" evidence="1">
    <location>
        <begin position="135"/>
        <end position="158"/>
    </location>
</feature>
<comment type="caution">
    <text evidence="2">The sequence shown here is derived from an EMBL/GenBank/DDBJ whole genome shotgun (WGS) entry which is preliminary data.</text>
</comment>
<protein>
    <recommendedName>
        <fullName evidence="4">Gluconate 2-dehydrogenase subunit 3</fullName>
    </recommendedName>
</protein>
<dbReference type="AlphaFoldDB" id="A0A918VZX9"/>
<reference evidence="2" key="1">
    <citation type="journal article" date="2014" name="Int. J. Syst. Evol. Microbiol.">
        <title>Complete genome sequence of Corynebacterium casei LMG S-19264T (=DSM 44701T), isolated from a smear-ripened cheese.</title>
        <authorList>
            <consortium name="US DOE Joint Genome Institute (JGI-PGF)"/>
            <person name="Walter F."/>
            <person name="Albersmeier A."/>
            <person name="Kalinowski J."/>
            <person name="Ruckert C."/>
        </authorList>
    </citation>
    <scope>NUCLEOTIDE SEQUENCE</scope>
    <source>
        <strain evidence="2">KCTC 12719</strain>
    </source>
</reference>
<dbReference type="EMBL" id="BMXB01000010">
    <property type="protein sequence ID" value="GHA42080.1"/>
    <property type="molecule type" value="Genomic_DNA"/>
</dbReference>
<name>A0A918VZX9_9FLAO</name>
<gene>
    <name evidence="2" type="ORF">GCM10007103_24250</name>
</gene>
<keyword evidence="3" id="KW-1185">Reference proteome</keyword>
<evidence type="ECO:0000256" key="1">
    <source>
        <dbReference type="SAM" id="MobiDB-lite"/>
    </source>
</evidence>
<reference evidence="2" key="2">
    <citation type="submission" date="2020-09" db="EMBL/GenBank/DDBJ databases">
        <authorList>
            <person name="Sun Q."/>
            <person name="Kim S."/>
        </authorList>
    </citation>
    <scope>NUCLEOTIDE SEQUENCE</scope>
    <source>
        <strain evidence="2">KCTC 12719</strain>
    </source>
</reference>
<evidence type="ECO:0000313" key="3">
    <source>
        <dbReference type="Proteomes" id="UP000610456"/>
    </source>
</evidence>
<dbReference type="InterPro" id="IPR027056">
    <property type="entry name" value="Gluconate_2DH_su3"/>
</dbReference>
<sequence>MNRRELLKNLGLGAGFLVVGPTTFGLLQSCKNEPNYDWQPTFLSPANGFALKQVLEVILPATDIPGANDLNLAQFIDSYMEEVAPEERQERFKAGANAFANAFKDETGKGLDEGTQEEYDQVIKKYLLATPAEREEMVQRNTETQDPMDADPDETMSSVDNTYDYLQNVREMGIWAWKNSEEIGENVMWYDPIPGVYIPCGTMDELGNNGKAMSL</sequence>
<dbReference type="Proteomes" id="UP000610456">
    <property type="component" value="Unassembled WGS sequence"/>
</dbReference>
<proteinExistence type="predicted"/>
<accession>A0A918VZX9</accession>
<dbReference type="RefSeq" id="WP_189605032.1">
    <property type="nucleotide sequence ID" value="NZ_BMXB01000010.1"/>
</dbReference>
<dbReference type="Pfam" id="PF13618">
    <property type="entry name" value="Gluconate_2-dh3"/>
    <property type="match status" value="1"/>
</dbReference>
<dbReference type="PROSITE" id="PS51257">
    <property type="entry name" value="PROKAR_LIPOPROTEIN"/>
    <property type="match status" value="1"/>
</dbReference>
<evidence type="ECO:0000313" key="2">
    <source>
        <dbReference type="EMBL" id="GHA42080.1"/>
    </source>
</evidence>
<organism evidence="2 3">
    <name type="scientific">Salinimicrobium marinum</name>
    <dbReference type="NCBI Taxonomy" id="680283"/>
    <lineage>
        <taxon>Bacteria</taxon>
        <taxon>Pseudomonadati</taxon>
        <taxon>Bacteroidota</taxon>
        <taxon>Flavobacteriia</taxon>
        <taxon>Flavobacteriales</taxon>
        <taxon>Flavobacteriaceae</taxon>
        <taxon>Salinimicrobium</taxon>
    </lineage>
</organism>
<evidence type="ECO:0008006" key="4">
    <source>
        <dbReference type="Google" id="ProtNLM"/>
    </source>
</evidence>